<feature type="transmembrane region" description="Helical" evidence="6">
    <location>
        <begin position="82"/>
        <end position="103"/>
    </location>
</feature>
<proteinExistence type="predicted"/>
<evidence type="ECO:0000313" key="8">
    <source>
        <dbReference type="EMBL" id="SVC29637.1"/>
    </source>
</evidence>
<evidence type="ECO:0000259" key="7">
    <source>
        <dbReference type="Pfam" id="PF09335"/>
    </source>
</evidence>
<organism evidence="8">
    <name type="scientific">marine metagenome</name>
    <dbReference type="NCBI Taxonomy" id="408172"/>
    <lineage>
        <taxon>unclassified sequences</taxon>
        <taxon>metagenomes</taxon>
        <taxon>ecological metagenomes</taxon>
    </lineage>
</organism>
<reference evidence="8" key="1">
    <citation type="submission" date="2018-05" db="EMBL/GenBank/DDBJ databases">
        <authorList>
            <person name="Lanie J.A."/>
            <person name="Ng W.-L."/>
            <person name="Kazmierczak K.M."/>
            <person name="Andrzejewski T.M."/>
            <person name="Davidsen T.M."/>
            <person name="Wayne K.J."/>
            <person name="Tettelin H."/>
            <person name="Glass J.I."/>
            <person name="Rusch D."/>
            <person name="Podicherti R."/>
            <person name="Tsui H.-C.T."/>
            <person name="Winkler M.E."/>
        </authorList>
    </citation>
    <scope>NUCLEOTIDE SEQUENCE</scope>
</reference>
<keyword evidence="5 6" id="KW-0472">Membrane</keyword>
<feature type="transmembrane region" description="Helical" evidence="6">
    <location>
        <begin position="175"/>
        <end position="201"/>
    </location>
</feature>
<dbReference type="GO" id="GO:0005886">
    <property type="term" value="C:plasma membrane"/>
    <property type="evidence" value="ECO:0007669"/>
    <property type="project" value="UniProtKB-SubCell"/>
</dbReference>
<dbReference type="AlphaFoldDB" id="A0A382L3T0"/>
<keyword evidence="2" id="KW-1003">Cell membrane</keyword>
<protein>
    <recommendedName>
        <fullName evidence="7">VTT domain-containing protein</fullName>
    </recommendedName>
</protein>
<gene>
    <name evidence="8" type="ORF">METZ01_LOCUS282491</name>
</gene>
<feature type="domain" description="VTT" evidence="7">
    <location>
        <begin position="80"/>
        <end position="194"/>
    </location>
</feature>
<dbReference type="PANTHER" id="PTHR12677:SF59">
    <property type="entry name" value="GOLGI APPARATUS MEMBRANE PROTEIN TVP38-RELATED"/>
    <property type="match status" value="1"/>
</dbReference>
<evidence type="ECO:0000256" key="2">
    <source>
        <dbReference type="ARBA" id="ARBA00022475"/>
    </source>
</evidence>
<dbReference type="PANTHER" id="PTHR12677">
    <property type="entry name" value="GOLGI APPARATUS MEMBRANE PROTEIN TVP38-RELATED"/>
    <property type="match status" value="1"/>
</dbReference>
<sequence length="254" mass="27322">MPKSADVCSGDKTSRSGSAVKAMILVGIVAAGILAFRFTPLSEYLKPERLEAFFASISIFWWAPLVYIGIYVGGTLVAAPGLLLTILGGLTFGTVNGTIYVFIGANLGANLTFGLARKLGRDYVARKIKGRIDTLDRLIRNQGLLRVLQLRLIPIVPFNLLNYAFGLSGVRYIHYLLGTLFGMIPGIFVYVYAAAALAQLYFSGSGVQNESAVTAARQAALTNAGISMGLLIVVSLAPYFYRKISKHSSGVEEE</sequence>
<dbReference type="InterPro" id="IPR015414">
    <property type="entry name" value="TMEM64"/>
</dbReference>
<feature type="transmembrane region" description="Helical" evidence="6">
    <location>
        <begin position="50"/>
        <end position="70"/>
    </location>
</feature>
<feature type="transmembrane region" description="Helical" evidence="6">
    <location>
        <begin position="20"/>
        <end position="38"/>
    </location>
</feature>
<dbReference type="InterPro" id="IPR032816">
    <property type="entry name" value="VTT_dom"/>
</dbReference>
<keyword evidence="3 6" id="KW-0812">Transmembrane</keyword>
<evidence type="ECO:0000256" key="1">
    <source>
        <dbReference type="ARBA" id="ARBA00004651"/>
    </source>
</evidence>
<evidence type="ECO:0000256" key="4">
    <source>
        <dbReference type="ARBA" id="ARBA00022989"/>
    </source>
</evidence>
<evidence type="ECO:0000256" key="6">
    <source>
        <dbReference type="SAM" id="Phobius"/>
    </source>
</evidence>
<comment type="subcellular location">
    <subcellularLocation>
        <location evidence="1">Cell membrane</location>
        <topology evidence="1">Multi-pass membrane protein</topology>
    </subcellularLocation>
</comment>
<feature type="transmembrane region" description="Helical" evidence="6">
    <location>
        <begin position="221"/>
        <end position="241"/>
    </location>
</feature>
<accession>A0A382L3T0</accession>
<dbReference type="Pfam" id="PF09335">
    <property type="entry name" value="VTT_dom"/>
    <property type="match status" value="1"/>
</dbReference>
<evidence type="ECO:0000256" key="5">
    <source>
        <dbReference type="ARBA" id="ARBA00023136"/>
    </source>
</evidence>
<name>A0A382L3T0_9ZZZZ</name>
<dbReference type="EMBL" id="UINC01083691">
    <property type="protein sequence ID" value="SVC29637.1"/>
    <property type="molecule type" value="Genomic_DNA"/>
</dbReference>
<keyword evidence="4 6" id="KW-1133">Transmembrane helix</keyword>
<evidence type="ECO:0000256" key="3">
    <source>
        <dbReference type="ARBA" id="ARBA00022692"/>
    </source>
</evidence>